<feature type="region of interest" description="Disordered" evidence="4">
    <location>
        <begin position="792"/>
        <end position="844"/>
    </location>
</feature>
<feature type="repeat" description="RCC1" evidence="3">
    <location>
        <begin position="301"/>
        <end position="356"/>
    </location>
</feature>
<dbReference type="InterPro" id="IPR058923">
    <property type="entry name" value="RCC1-like_dom"/>
</dbReference>
<evidence type="ECO:0000313" key="6">
    <source>
        <dbReference type="EMBL" id="OQS06735.1"/>
    </source>
</evidence>
<dbReference type="InterPro" id="IPR009091">
    <property type="entry name" value="RCC1/BLIP-II"/>
</dbReference>
<dbReference type="SMART" id="SM00248">
    <property type="entry name" value="ANK"/>
    <property type="match status" value="3"/>
</dbReference>
<comment type="caution">
    <text evidence="6">The sequence shown here is derived from an EMBL/GenBank/DDBJ whole genome shotgun (WGS) entry which is preliminary data.</text>
</comment>
<feature type="repeat" description="ANK" evidence="2">
    <location>
        <begin position="78"/>
        <end position="110"/>
    </location>
</feature>
<sequence>MTESKCDAIVPRLDTIWAATIAKEYELVEALLRDGVNVNERNSLGETPLHLAAGRGYDEIIDLLLRYGADPHVHDWESGYTPLHRSLLQGHINASLLLLNGGSSLTLEENLACVDDDGYSPMDLLSVKLQSQYPSNPRLGGEVYTFGKVDFQLGYHLPHGDEQFIPRRVKFPADTDIIALSAARYHTLVISSKGECFSWGFGKGGRLGTGTEFNCIHPVQLSFAHRVVSKVAAGENHSLALTSDGQLFSWGSNSYGQLGFPLKQTSAASRLIPKRIDALKGMTFVDIAASSVHSAAIATSGHVYTWGSNKKGQLGRKEGFGSDQGYPTPKRVDALLPSQAHSAVLGDYTSVVATKVAVSCFHTCVVLSAQKETSLYPQRQVWQWGYNAHFPSQVLLRHTSKEERLRQHHQNIWIPRCHQHNISIIDISCAQQHSIGLSSKGNVYTWGHGPSCHATNINYVPLPHRAVSVSAAKEHCAVVLSSGDVYTWGCGSMGHEGRIWQPVPKRVPRLKRATAVVAGPQHTAVLVVPSRPLWQAEDGVVSLRELCQASLARQLSLSNIVNTHNHAEDIYETKLHDYCREFVSRNLDAVLDMAKNVEDFPIYLDEALESEVVQVPLPTPVHVQPTQRPSKVANLLDNLSPTDIEKRLRALAKRMRQIADLEKLTSWTESQKEKMSRKHFILEEIETLTQYLDKMKSESPPTTQDEPTNPLPSVAEPPTPPIVTTVQTSEPSQVPEEQVESKSKHRSPLQKMTPKKDKPTKALKKTKPKFVPLESFMAAQPAPNPKPSVANVIWNPPPPSPQLPPQLQRVSVSPAPPTYSLENFIKTKGRKKPKQSPMWSPLPAPMHVPSLKEIQSSQVVEVTQSWNLKENSWGLCQENNVKLEDVQTQALIEKLLAEDEAEHQQQLAADEAAARALQTTLQNKSSRKAKAKYIKAPRTLAA</sequence>
<dbReference type="SUPFAM" id="SSF50985">
    <property type="entry name" value="RCC1/BLIP-II"/>
    <property type="match status" value="2"/>
</dbReference>
<dbReference type="PANTHER" id="PTHR22872">
    <property type="entry name" value="BTK-BINDING PROTEIN-RELATED"/>
    <property type="match status" value="1"/>
</dbReference>
<dbReference type="Gene3D" id="2.130.10.30">
    <property type="entry name" value="Regulator of chromosome condensation 1/beta-lactamase-inhibitor protein II"/>
    <property type="match status" value="2"/>
</dbReference>
<organism evidence="6 7">
    <name type="scientific">Thraustotheca clavata</name>
    <dbReference type="NCBI Taxonomy" id="74557"/>
    <lineage>
        <taxon>Eukaryota</taxon>
        <taxon>Sar</taxon>
        <taxon>Stramenopiles</taxon>
        <taxon>Oomycota</taxon>
        <taxon>Saprolegniomycetes</taxon>
        <taxon>Saprolegniales</taxon>
        <taxon>Achlyaceae</taxon>
        <taxon>Thraustotheca</taxon>
    </lineage>
</organism>
<name>A0A1W0A931_9STRA</name>
<dbReference type="Gene3D" id="1.25.40.20">
    <property type="entry name" value="Ankyrin repeat-containing domain"/>
    <property type="match status" value="1"/>
</dbReference>
<dbReference type="OrthoDB" id="21416at2759"/>
<keyword evidence="2" id="KW-0040">ANK repeat</keyword>
<feature type="repeat" description="RCC1" evidence="3">
    <location>
        <begin position="245"/>
        <end position="300"/>
    </location>
</feature>
<feature type="compositionally biased region" description="Pro residues" evidence="4">
    <location>
        <begin position="795"/>
        <end position="804"/>
    </location>
</feature>
<proteinExistence type="predicted"/>
<dbReference type="InterPro" id="IPR051625">
    <property type="entry name" value="Signaling_Regulatory_Domain"/>
</dbReference>
<dbReference type="STRING" id="74557.A0A1W0A931"/>
<feature type="region of interest" description="Disordered" evidence="4">
    <location>
        <begin position="920"/>
        <end position="942"/>
    </location>
</feature>
<keyword evidence="7" id="KW-1185">Reference proteome</keyword>
<evidence type="ECO:0000256" key="2">
    <source>
        <dbReference type="PROSITE-ProRule" id="PRU00023"/>
    </source>
</evidence>
<feature type="repeat" description="RCC1" evidence="3">
    <location>
        <begin position="194"/>
        <end position="244"/>
    </location>
</feature>
<dbReference type="Pfam" id="PF00415">
    <property type="entry name" value="RCC1"/>
    <property type="match status" value="1"/>
</dbReference>
<evidence type="ECO:0000256" key="1">
    <source>
        <dbReference type="ARBA" id="ARBA00022737"/>
    </source>
</evidence>
<feature type="compositionally biased region" description="Basic residues" evidence="4">
    <location>
        <begin position="925"/>
        <end position="935"/>
    </location>
</feature>
<dbReference type="PROSITE" id="PS00626">
    <property type="entry name" value="RCC1_2"/>
    <property type="match status" value="1"/>
</dbReference>
<reference evidence="6 7" key="1">
    <citation type="journal article" date="2014" name="Genome Biol. Evol.">
        <title>The secreted proteins of Achlya hypogyna and Thraustotheca clavata identify the ancestral oomycete secretome and reveal gene acquisitions by horizontal gene transfer.</title>
        <authorList>
            <person name="Misner I."/>
            <person name="Blouin N."/>
            <person name="Leonard G."/>
            <person name="Richards T.A."/>
            <person name="Lane C.E."/>
        </authorList>
    </citation>
    <scope>NUCLEOTIDE SEQUENCE [LARGE SCALE GENOMIC DNA]</scope>
    <source>
        <strain evidence="6 7">ATCC 34112</strain>
    </source>
</reference>
<dbReference type="InterPro" id="IPR000408">
    <property type="entry name" value="Reg_chr_condens"/>
</dbReference>
<evidence type="ECO:0000256" key="4">
    <source>
        <dbReference type="SAM" id="MobiDB-lite"/>
    </source>
</evidence>
<evidence type="ECO:0000313" key="7">
    <source>
        <dbReference type="Proteomes" id="UP000243217"/>
    </source>
</evidence>
<dbReference type="SUPFAM" id="SSF48403">
    <property type="entry name" value="Ankyrin repeat"/>
    <property type="match status" value="1"/>
</dbReference>
<dbReference type="PROSITE" id="PS50297">
    <property type="entry name" value="ANK_REP_REGION"/>
    <property type="match status" value="2"/>
</dbReference>
<feature type="region of interest" description="Disordered" evidence="4">
    <location>
        <begin position="695"/>
        <end position="768"/>
    </location>
</feature>
<evidence type="ECO:0000259" key="5">
    <source>
        <dbReference type="Pfam" id="PF25390"/>
    </source>
</evidence>
<accession>A0A1W0A931</accession>
<dbReference type="Pfam" id="PF12796">
    <property type="entry name" value="Ank_2"/>
    <property type="match status" value="1"/>
</dbReference>
<feature type="repeat" description="ANK" evidence="2">
    <location>
        <begin position="44"/>
        <end position="76"/>
    </location>
</feature>
<feature type="repeat" description="RCC1" evidence="3">
    <location>
        <begin position="141"/>
        <end position="193"/>
    </location>
</feature>
<dbReference type="Proteomes" id="UP000243217">
    <property type="component" value="Unassembled WGS sequence"/>
</dbReference>
<feature type="domain" description="RCC1-like" evidence="5">
    <location>
        <begin position="141"/>
        <end position="351"/>
    </location>
</feature>
<dbReference type="AlphaFoldDB" id="A0A1W0A931"/>
<dbReference type="InterPro" id="IPR002110">
    <property type="entry name" value="Ankyrin_rpt"/>
</dbReference>
<keyword evidence="1" id="KW-0677">Repeat</keyword>
<feature type="repeat" description="RCC1" evidence="3">
    <location>
        <begin position="483"/>
        <end position="529"/>
    </location>
</feature>
<dbReference type="InterPro" id="IPR036770">
    <property type="entry name" value="Ankyrin_rpt-contain_sf"/>
</dbReference>
<gene>
    <name evidence="6" type="ORF">THRCLA_01233</name>
</gene>
<dbReference type="PROSITE" id="PS50088">
    <property type="entry name" value="ANK_REPEAT"/>
    <property type="match status" value="2"/>
</dbReference>
<dbReference type="Pfam" id="PF25390">
    <property type="entry name" value="WD40_RLD"/>
    <property type="match status" value="1"/>
</dbReference>
<dbReference type="PANTHER" id="PTHR22872:SF2">
    <property type="entry name" value="INHIBITOR OF BRUTON TYROSINE KINASE"/>
    <property type="match status" value="1"/>
</dbReference>
<protein>
    <submittedName>
        <fullName evidence="6">Regulator of chromosome condensation (RCC1)</fullName>
    </submittedName>
</protein>
<dbReference type="EMBL" id="JNBS01000310">
    <property type="protein sequence ID" value="OQS06735.1"/>
    <property type="molecule type" value="Genomic_DNA"/>
</dbReference>
<dbReference type="PROSITE" id="PS50012">
    <property type="entry name" value="RCC1_3"/>
    <property type="match status" value="5"/>
</dbReference>
<evidence type="ECO:0000256" key="3">
    <source>
        <dbReference type="PROSITE-ProRule" id="PRU00235"/>
    </source>
</evidence>
<dbReference type="PRINTS" id="PR00633">
    <property type="entry name" value="RCCNDNSATION"/>
</dbReference>